<evidence type="ECO:0000313" key="2">
    <source>
        <dbReference type="EMBL" id="PPQ77687.1"/>
    </source>
</evidence>
<feature type="region of interest" description="Disordered" evidence="1">
    <location>
        <begin position="121"/>
        <end position="167"/>
    </location>
</feature>
<feature type="compositionally biased region" description="Polar residues" evidence="1">
    <location>
        <begin position="1"/>
        <end position="10"/>
    </location>
</feature>
<protein>
    <submittedName>
        <fullName evidence="2">Uncharacterized protein</fullName>
    </submittedName>
</protein>
<comment type="caution">
    <text evidence="2">The sequence shown here is derived from an EMBL/GenBank/DDBJ whole genome shotgun (WGS) entry which is preliminary data.</text>
</comment>
<dbReference type="EMBL" id="NHYD01003434">
    <property type="protein sequence ID" value="PPQ77687.1"/>
    <property type="molecule type" value="Genomic_DNA"/>
</dbReference>
<evidence type="ECO:0000313" key="3">
    <source>
        <dbReference type="Proteomes" id="UP000283269"/>
    </source>
</evidence>
<evidence type="ECO:0000256" key="1">
    <source>
        <dbReference type="SAM" id="MobiDB-lite"/>
    </source>
</evidence>
<proteinExistence type="predicted"/>
<reference evidence="2 3" key="1">
    <citation type="journal article" date="2018" name="Evol. Lett.">
        <title>Horizontal gene cluster transfer increased hallucinogenic mushroom diversity.</title>
        <authorList>
            <person name="Reynolds H.T."/>
            <person name="Vijayakumar V."/>
            <person name="Gluck-Thaler E."/>
            <person name="Korotkin H.B."/>
            <person name="Matheny P.B."/>
            <person name="Slot J.C."/>
        </authorList>
    </citation>
    <scope>NUCLEOTIDE SEQUENCE [LARGE SCALE GENOMIC DNA]</scope>
    <source>
        <strain evidence="2 3">2631</strain>
    </source>
</reference>
<name>A0A409WGQ7_PSICY</name>
<dbReference type="InParanoid" id="A0A409WGQ7"/>
<dbReference type="Proteomes" id="UP000283269">
    <property type="component" value="Unassembled WGS sequence"/>
</dbReference>
<dbReference type="OrthoDB" id="3366194at2759"/>
<dbReference type="AlphaFoldDB" id="A0A409WGQ7"/>
<accession>A0A409WGQ7</accession>
<feature type="region of interest" description="Disordered" evidence="1">
    <location>
        <begin position="1"/>
        <end position="25"/>
    </location>
</feature>
<organism evidence="2 3">
    <name type="scientific">Psilocybe cyanescens</name>
    <dbReference type="NCBI Taxonomy" id="93625"/>
    <lineage>
        <taxon>Eukaryota</taxon>
        <taxon>Fungi</taxon>
        <taxon>Dikarya</taxon>
        <taxon>Basidiomycota</taxon>
        <taxon>Agaricomycotina</taxon>
        <taxon>Agaricomycetes</taxon>
        <taxon>Agaricomycetidae</taxon>
        <taxon>Agaricales</taxon>
        <taxon>Agaricineae</taxon>
        <taxon>Strophariaceae</taxon>
        <taxon>Psilocybe</taxon>
    </lineage>
</organism>
<gene>
    <name evidence="2" type="ORF">CVT25_011122</name>
</gene>
<feature type="compositionally biased region" description="Polar residues" evidence="1">
    <location>
        <begin position="135"/>
        <end position="153"/>
    </location>
</feature>
<keyword evidence="3" id="KW-1185">Reference proteome</keyword>
<sequence>MTSQIPQPQASFEEILHSSSLPTPGPDYYVARRKIWLTKRPEITRAPPPPSNSRKKLEEVFSRPGAVHNQEIWDNGLDKVWKGLSSGGKLRVSLPMVLIIQIIHAGWLRDKTWPAGLEVRDSGDEQQADGAPSIEATSTGLHSLSIPTFNTSDIMEPMPPRTAISRR</sequence>